<organism evidence="1 2">
    <name type="scientific">Ensete ventricosum</name>
    <name type="common">Abyssinian banana</name>
    <name type="synonym">Musa ensete</name>
    <dbReference type="NCBI Taxonomy" id="4639"/>
    <lineage>
        <taxon>Eukaryota</taxon>
        <taxon>Viridiplantae</taxon>
        <taxon>Streptophyta</taxon>
        <taxon>Embryophyta</taxon>
        <taxon>Tracheophyta</taxon>
        <taxon>Spermatophyta</taxon>
        <taxon>Magnoliopsida</taxon>
        <taxon>Liliopsida</taxon>
        <taxon>Zingiberales</taxon>
        <taxon>Musaceae</taxon>
        <taxon>Ensete</taxon>
    </lineage>
</organism>
<dbReference type="Proteomes" id="UP000287651">
    <property type="component" value="Unassembled WGS sequence"/>
</dbReference>
<reference evidence="1 2" key="1">
    <citation type="journal article" date="2014" name="Agronomy (Basel)">
        <title>A Draft Genome Sequence for Ensete ventricosum, the Drought-Tolerant Tree Against Hunger.</title>
        <authorList>
            <person name="Harrison J."/>
            <person name="Moore K.A."/>
            <person name="Paszkiewicz K."/>
            <person name="Jones T."/>
            <person name="Grant M."/>
            <person name="Ambacheew D."/>
            <person name="Muzemil S."/>
            <person name="Studholme D.J."/>
        </authorList>
    </citation>
    <scope>NUCLEOTIDE SEQUENCE [LARGE SCALE GENOMIC DNA]</scope>
</reference>
<name>A0A426XYI5_ENSVE</name>
<dbReference type="EMBL" id="AMZH03016405">
    <property type="protein sequence ID" value="RRT44536.1"/>
    <property type="molecule type" value="Genomic_DNA"/>
</dbReference>
<evidence type="ECO:0000313" key="2">
    <source>
        <dbReference type="Proteomes" id="UP000287651"/>
    </source>
</evidence>
<accession>A0A426XYI5</accession>
<proteinExistence type="predicted"/>
<protein>
    <submittedName>
        <fullName evidence="1">Uncharacterized protein</fullName>
    </submittedName>
</protein>
<sequence length="247" mass="27388">MYSHSRRLGRRPAVRVCFGLAATMDGLGKVEAGFHAKKMCVLFFLAGLTGTGEEFVASTSSSHRADTDEARVRHASLVLFCLPPPQKSCLVWPLVPSHRPRETTHRRRRQRRLEAAVGELRHQDSSSAHPYVLEAKPKGVGGPLCCRACLNVGPHLQPVSIYPQPMGPKILEPSKANSRKDSILVSRIGGRILLIWEKILAEKERTISLIPPKGNLCPLSSAVNYVAQTKKDGVTYCFILERLVHYH</sequence>
<comment type="caution">
    <text evidence="1">The sequence shown here is derived from an EMBL/GenBank/DDBJ whole genome shotgun (WGS) entry which is preliminary data.</text>
</comment>
<evidence type="ECO:0000313" key="1">
    <source>
        <dbReference type="EMBL" id="RRT44536.1"/>
    </source>
</evidence>
<gene>
    <name evidence="1" type="ORF">B296_00042298</name>
</gene>
<dbReference type="AlphaFoldDB" id="A0A426XYI5"/>